<sequence length="53" mass="5823">MPAALTAVAEKREAREIPGFSFYDLNPAEAPPVRKREKSMRGAGRLPVLCRAP</sequence>
<dbReference type="HOGENOM" id="CLU_3060194_0_0_9"/>
<accession>A7VUA8</accession>
<evidence type="ECO:0000256" key="1">
    <source>
        <dbReference type="SAM" id="MobiDB-lite"/>
    </source>
</evidence>
<reference evidence="2 3" key="2">
    <citation type="submission" date="2007-08" db="EMBL/GenBank/DDBJ databases">
        <authorList>
            <person name="Fulton L."/>
            <person name="Clifton S."/>
            <person name="Fulton B."/>
            <person name="Xu J."/>
            <person name="Minx P."/>
            <person name="Pepin K.H."/>
            <person name="Johnson M."/>
            <person name="Thiruvilangam P."/>
            <person name="Bhonagiri V."/>
            <person name="Nash W.E."/>
            <person name="Wang C."/>
            <person name="Mardis E.R."/>
            <person name="Wilson R.K."/>
        </authorList>
    </citation>
    <scope>NUCLEOTIDE SEQUENCE [LARGE SCALE GENOMIC DNA]</scope>
    <source>
        <strain evidence="2 3">DSM 753</strain>
    </source>
</reference>
<dbReference type="Proteomes" id="UP000003490">
    <property type="component" value="Unassembled WGS sequence"/>
</dbReference>
<dbReference type="AlphaFoldDB" id="A7VUA8"/>
<gene>
    <name evidence="2" type="ORF">CLOLEP_02154</name>
</gene>
<evidence type="ECO:0000313" key="2">
    <source>
        <dbReference type="EMBL" id="EDO60558.1"/>
    </source>
</evidence>
<comment type="caution">
    <text evidence="2">The sequence shown here is derived from an EMBL/GenBank/DDBJ whole genome shotgun (WGS) entry which is preliminary data.</text>
</comment>
<proteinExistence type="predicted"/>
<feature type="region of interest" description="Disordered" evidence="1">
    <location>
        <begin position="31"/>
        <end position="53"/>
    </location>
</feature>
<protein>
    <submittedName>
        <fullName evidence="2">Uncharacterized protein</fullName>
    </submittedName>
</protein>
<reference evidence="2 3" key="1">
    <citation type="submission" date="2007-08" db="EMBL/GenBank/DDBJ databases">
        <title>Draft genome sequence of Clostridium leptum (DSM 753).</title>
        <authorList>
            <person name="Sudarsanam P."/>
            <person name="Ley R."/>
            <person name="Guruge J."/>
            <person name="Turnbaugh P.J."/>
            <person name="Mahowald M."/>
            <person name="Liep D."/>
            <person name="Gordon J."/>
        </authorList>
    </citation>
    <scope>NUCLEOTIDE SEQUENCE [LARGE SCALE GENOMIC DNA]</scope>
    <source>
        <strain evidence="2 3">DSM 753</strain>
    </source>
</reference>
<evidence type="ECO:0000313" key="3">
    <source>
        <dbReference type="Proteomes" id="UP000003490"/>
    </source>
</evidence>
<dbReference type="EMBL" id="ABCB02000019">
    <property type="protein sequence ID" value="EDO60558.1"/>
    <property type="molecule type" value="Genomic_DNA"/>
</dbReference>
<organism evidence="2 3">
    <name type="scientific">[Clostridium] leptum DSM 753</name>
    <dbReference type="NCBI Taxonomy" id="428125"/>
    <lineage>
        <taxon>Bacteria</taxon>
        <taxon>Bacillati</taxon>
        <taxon>Bacillota</taxon>
        <taxon>Clostridia</taxon>
        <taxon>Eubacteriales</taxon>
        <taxon>Oscillospiraceae</taxon>
        <taxon>Oscillospiraceae incertae sedis</taxon>
    </lineage>
</organism>
<name>A7VUA8_9FIRM</name>